<keyword evidence="8" id="KW-0406">Ion transport</keyword>
<dbReference type="InterPro" id="IPR001734">
    <property type="entry name" value="Na/solute_symporter"/>
</dbReference>
<reference evidence="13" key="1">
    <citation type="submission" date="2025-08" db="UniProtKB">
        <authorList>
            <consortium name="Ensembl"/>
        </authorList>
    </citation>
    <scope>IDENTIFICATION</scope>
</reference>
<dbReference type="PROSITE" id="PS50283">
    <property type="entry name" value="NA_SOLUT_SYMP_3"/>
    <property type="match status" value="1"/>
</dbReference>
<keyword evidence="7" id="KW-0915">Sodium</keyword>
<keyword evidence="9 12" id="KW-0472">Membrane</keyword>
<feature type="transmembrane region" description="Helical" evidence="12">
    <location>
        <begin position="332"/>
        <end position="352"/>
    </location>
</feature>
<evidence type="ECO:0000256" key="10">
    <source>
        <dbReference type="ARBA" id="ARBA00023201"/>
    </source>
</evidence>
<protein>
    <submittedName>
        <fullName evidence="13">Solute carrier family 5 member 8</fullName>
    </submittedName>
</protein>
<evidence type="ECO:0000313" key="13">
    <source>
        <dbReference type="Ensembl" id="ENSSDAP00000025548.1"/>
    </source>
</evidence>
<keyword evidence="4" id="KW-1003">Cell membrane</keyword>
<dbReference type="Ensembl" id="ENSSDAT00000029212.1">
    <property type="protein sequence ID" value="ENSSDAP00000025548.1"/>
    <property type="gene ID" value="ENSSDAG00000023198.1"/>
</dbReference>
<dbReference type="InterPro" id="IPR051163">
    <property type="entry name" value="Sodium:Solute_Symporter_SSF"/>
</dbReference>
<feature type="transmembrane region" description="Helical" evidence="12">
    <location>
        <begin position="71"/>
        <end position="92"/>
    </location>
</feature>
<feature type="transmembrane region" description="Helical" evidence="12">
    <location>
        <begin position="182"/>
        <end position="201"/>
    </location>
</feature>
<evidence type="ECO:0000313" key="14">
    <source>
        <dbReference type="Proteomes" id="UP000694422"/>
    </source>
</evidence>
<dbReference type="Proteomes" id="UP000694422">
    <property type="component" value="Unplaced"/>
</dbReference>
<evidence type="ECO:0000256" key="12">
    <source>
        <dbReference type="SAM" id="Phobius"/>
    </source>
</evidence>
<evidence type="ECO:0000256" key="9">
    <source>
        <dbReference type="ARBA" id="ARBA00023136"/>
    </source>
</evidence>
<feature type="transmembrane region" description="Helical" evidence="12">
    <location>
        <begin position="20"/>
        <end position="50"/>
    </location>
</feature>
<dbReference type="PANTHER" id="PTHR42985">
    <property type="entry name" value="SODIUM-COUPLED MONOCARBOXYLATE TRANSPORTER"/>
    <property type="match status" value="1"/>
</dbReference>
<accession>A0A8C9QJ88</accession>
<dbReference type="AlphaFoldDB" id="A0A8C9QJ88"/>
<evidence type="ECO:0000256" key="1">
    <source>
        <dbReference type="ARBA" id="ARBA00004651"/>
    </source>
</evidence>
<keyword evidence="10" id="KW-0739">Sodium transport</keyword>
<evidence type="ECO:0000256" key="8">
    <source>
        <dbReference type="ARBA" id="ARBA00023065"/>
    </source>
</evidence>
<feature type="transmembrane region" description="Helical" evidence="12">
    <location>
        <begin position="104"/>
        <end position="128"/>
    </location>
</feature>
<feature type="transmembrane region" description="Helical" evidence="12">
    <location>
        <begin position="463"/>
        <end position="483"/>
    </location>
</feature>
<organism evidence="13 14">
    <name type="scientific">Spermophilus dauricus</name>
    <name type="common">Daurian ground squirrel</name>
    <dbReference type="NCBI Taxonomy" id="99837"/>
    <lineage>
        <taxon>Eukaryota</taxon>
        <taxon>Metazoa</taxon>
        <taxon>Chordata</taxon>
        <taxon>Craniata</taxon>
        <taxon>Vertebrata</taxon>
        <taxon>Euteleostomi</taxon>
        <taxon>Mammalia</taxon>
        <taxon>Eutheria</taxon>
        <taxon>Euarchontoglires</taxon>
        <taxon>Glires</taxon>
        <taxon>Rodentia</taxon>
        <taxon>Sciuromorpha</taxon>
        <taxon>Sciuridae</taxon>
        <taxon>Xerinae</taxon>
        <taxon>Marmotini</taxon>
        <taxon>Spermophilus</taxon>
    </lineage>
</organism>
<feature type="transmembrane region" description="Helical" evidence="12">
    <location>
        <begin position="135"/>
        <end position="156"/>
    </location>
</feature>
<keyword evidence="14" id="KW-1185">Reference proteome</keyword>
<dbReference type="GO" id="GO:0015730">
    <property type="term" value="P:propanoate transmembrane transport"/>
    <property type="evidence" value="ECO:0007669"/>
    <property type="project" value="TreeGrafter"/>
</dbReference>
<evidence type="ECO:0000256" key="4">
    <source>
        <dbReference type="ARBA" id="ARBA00022475"/>
    </source>
</evidence>
<evidence type="ECO:0000256" key="3">
    <source>
        <dbReference type="ARBA" id="ARBA00022448"/>
    </source>
</evidence>
<reference evidence="13" key="2">
    <citation type="submission" date="2025-09" db="UniProtKB">
        <authorList>
            <consortium name="Ensembl"/>
        </authorList>
    </citation>
    <scope>IDENTIFICATION</scope>
</reference>
<sequence length="553" mass="60767">GKTRVSGLTLSSGLRTPAEIYRFGIMYGIFAITYFFVVVISAEVFLPVFYKLGITSTYEYLELRFNRCVRLCGTVLFIVQTILYTGIVIYAPALALNQVTGFDLWGAVVATGVVCTFYCTLGGLKAVIWTDVFQVGIMIAGFASVIIQSAVIQGGINGILNDAYNGGRLNFWNFNPNPLQRHTFWTIIIGGTFTWTSIYGTNQSQVQRYISCKSRFHAKLSLYINLVGLWIILVCSVFCGLALYSRYHDCDPWTAKKVSAPDQLMPYLVLDILQDYPGVPGLFVACAYSGTLSTVSSSINALAAVTVEDLIKPRFRSLSERSLSWISQGMSVLYGALCIGMAALASLMGTLLQAALSIFGMVGGPLLGLFSLGILVPFANSIGALLGLLAGFAISLWVGIGAQLYPPLPERTLPLPLETYGCNSTYNRTDLMTATAMPFSTSAFQVHNTERTPLMDNWYSLSYLYFSTLGTLTTIIVGMLISLSTGGRKQNLDPRFLLTKQDFLSNFDIFKKKQHDISYKSHPVEDLGTDNPAFNHIELNFTDHRGKVNGTRL</sequence>
<dbReference type="GO" id="GO:0070062">
    <property type="term" value="C:extracellular exosome"/>
    <property type="evidence" value="ECO:0007669"/>
    <property type="project" value="TreeGrafter"/>
</dbReference>
<keyword evidence="3" id="KW-0813">Transport</keyword>
<comment type="similarity">
    <text evidence="2 11">Belongs to the sodium:solute symporter (SSF) (TC 2.A.21) family.</text>
</comment>
<dbReference type="GO" id="GO:0005886">
    <property type="term" value="C:plasma membrane"/>
    <property type="evidence" value="ECO:0007669"/>
    <property type="project" value="UniProtKB-SubCell"/>
</dbReference>
<dbReference type="NCBIfam" id="TIGR00813">
    <property type="entry name" value="sss"/>
    <property type="match status" value="1"/>
</dbReference>
<evidence type="ECO:0000256" key="5">
    <source>
        <dbReference type="ARBA" id="ARBA00022692"/>
    </source>
</evidence>
<evidence type="ECO:0000256" key="7">
    <source>
        <dbReference type="ARBA" id="ARBA00023053"/>
    </source>
</evidence>
<comment type="subcellular location">
    <subcellularLocation>
        <location evidence="1">Cell membrane</location>
        <topology evidence="1">Multi-pass membrane protein</topology>
    </subcellularLocation>
</comment>
<evidence type="ECO:0000256" key="6">
    <source>
        <dbReference type="ARBA" id="ARBA00022989"/>
    </source>
</evidence>
<feature type="transmembrane region" description="Helical" evidence="12">
    <location>
        <begin position="385"/>
        <end position="405"/>
    </location>
</feature>
<feature type="transmembrane region" description="Helical" evidence="12">
    <location>
        <begin position="222"/>
        <end position="244"/>
    </location>
</feature>
<feature type="transmembrane region" description="Helical" evidence="12">
    <location>
        <begin position="282"/>
        <end position="311"/>
    </location>
</feature>
<evidence type="ECO:0000256" key="2">
    <source>
        <dbReference type="ARBA" id="ARBA00006434"/>
    </source>
</evidence>
<dbReference type="PANTHER" id="PTHR42985:SF10">
    <property type="entry name" value="SODIUM-COUPLED MONOCARBOXYLATE TRANSPORTER 1"/>
    <property type="match status" value="1"/>
</dbReference>
<dbReference type="Gene3D" id="1.20.1730.10">
    <property type="entry name" value="Sodium/glucose cotransporter"/>
    <property type="match status" value="1"/>
</dbReference>
<feature type="transmembrane region" description="Helical" evidence="12">
    <location>
        <begin position="358"/>
        <end position="378"/>
    </location>
</feature>
<proteinExistence type="inferred from homology"/>
<name>A0A8C9QJ88_SPEDA</name>
<dbReference type="Pfam" id="PF00474">
    <property type="entry name" value="SSF"/>
    <property type="match status" value="1"/>
</dbReference>
<dbReference type="GO" id="GO:0005343">
    <property type="term" value="F:organic acid:sodium symporter activity"/>
    <property type="evidence" value="ECO:0007669"/>
    <property type="project" value="TreeGrafter"/>
</dbReference>
<keyword evidence="5 12" id="KW-0812">Transmembrane</keyword>
<dbReference type="InterPro" id="IPR038377">
    <property type="entry name" value="Na/Glc_symporter_sf"/>
</dbReference>
<keyword evidence="6 12" id="KW-1133">Transmembrane helix</keyword>
<evidence type="ECO:0000256" key="11">
    <source>
        <dbReference type="RuleBase" id="RU362091"/>
    </source>
</evidence>